<comment type="caution">
    <text evidence="8">The sequence shown here is derived from an EMBL/GenBank/DDBJ whole genome shotgun (WGS) entry which is preliminary data.</text>
</comment>
<dbReference type="OrthoDB" id="9792991at2"/>
<dbReference type="PANTHER" id="PTHR43304">
    <property type="entry name" value="PHYTOCHROME-LIKE PROTEIN CPH1"/>
    <property type="match status" value="1"/>
</dbReference>
<dbReference type="InterPro" id="IPR052162">
    <property type="entry name" value="Sensor_kinase/Photoreceptor"/>
</dbReference>
<proteinExistence type="predicted"/>
<evidence type="ECO:0000256" key="5">
    <source>
        <dbReference type="ARBA" id="ARBA00022777"/>
    </source>
</evidence>
<dbReference type="PROSITE" id="PS50112">
    <property type="entry name" value="PAS"/>
    <property type="match status" value="1"/>
</dbReference>
<keyword evidence="5" id="KW-0418">Kinase</keyword>
<evidence type="ECO:0000313" key="9">
    <source>
        <dbReference type="Proteomes" id="UP000269154"/>
    </source>
</evidence>
<dbReference type="Proteomes" id="UP000269154">
    <property type="component" value="Unassembled WGS sequence"/>
</dbReference>
<dbReference type="InterPro" id="IPR000700">
    <property type="entry name" value="PAS-assoc_C"/>
</dbReference>
<dbReference type="SMART" id="SM00091">
    <property type="entry name" value="PAS"/>
    <property type="match status" value="1"/>
</dbReference>
<protein>
    <recommendedName>
        <fullName evidence="2">histidine kinase</fullName>
        <ecNumber evidence="2">2.7.13.3</ecNumber>
    </recommendedName>
</protein>
<dbReference type="SUPFAM" id="SSF55785">
    <property type="entry name" value="PYP-like sensor domain (PAS domain)"/>
    <property type="match status" value="1"/>
</dbReference>
<gene>
    <name evidence="8" type="ORF">D5R40_33505</name>
</gene>
<name>A0A3N6PQ06_9CYAN</name>
<dbReference type="SMART" id="SM00086">
    <property type="entry name" value="PAC"/>
    <property type="match status" value="1"/>
</dbReference>
<dbReference type="Pfam" id="PF13426">
    <property type="entry name" value="PAS_9"/>
    <property type="match status" value="1"/>
</dbReference>
<dbReference type="CDD" id="cd00130">
    <property type="entry name" value="PAS"/>
    <property type="match status" value="1"/>
</dbReference>
<dbReference type="EMBL" id="RCBY01000515">
    <property type="protein sequence ID" value="RQH17209.1"/>
    <property type="molecule type" value="Genomic_DNA"/>
</dbReference>
<evidence type="ECO:0000259" key="6">
    <source>
        <dbReference type="PROSITE" id="PS50112"/>
    </source>
</evidence>
<dbReference type="InterPro" id="IPR035965">
    <property type="entry name" value="PAS-like_dom_sf"/>
</dbReference>
<sequence>MFGEEEMEIDWIPKHTLIHFSRHVAFELERAIYEAKQAKSLARFQTLAKSAPMGIVLADPKGNIQFANPAFSDIIGYEVKEIIDKSFKDFTLEEDIDSNIGDLRQVAEGEKGFISITKRYRHKKGNVIWAKVTISSMLPKGSKQPEVIAIIEDITDKVHREQEVNRINAAYEQQRLLMVAGKKLPTVLHGFTIIPKGDSYRRRFG</sequence>
<comment type="catalytic activity">
    <reaction evidence="1">
        <text>ATP + protein L-histidine = ADP + protein N-phospho-L-histidine.</text>
        <dbReference type="EC" id="2.7.13.3"/>
    </reaction>
</comment>
<accession>A0A3N6PQ06</accession>
<keyword evidence="3" id="KW-0597">Phosphoprotein</keyword>
<dbReference type="AlphaFoldDB" id="A0A3N6PQ06"/>
<dbReference type="InterPro" id="IPR001610">
    <property type="entry name" value="PAC"/>
</dbReference>
<dbReference type="Gene3D" id="3.30.450.20">
    <property type="entry name" value="PAS domain"/>
    <property type="match status" value="1"/>
</dbReference>
<evidence type="ECO:0000256" key="2">
    <source>
        <dbReference type="ARBA" id="ARBA00012438"/>
    </source>
</evidence>
<dbReference type="InterPro" id="IPR000014">
    <property type="entry name" value="PAS"/>
</dbReference>
<dbReference type="EC" id="2.7.13.3" evidence="2"/>
<evidence type="ECO:0000259" key="7">
    <source>
        <dbReference type="PROSITE" id="PS50113"/>
    </source>
</evidence>
<keyword evidence="9" id="KW-1185">Reference proteome</keyword>
<evidence type="ECO:0000256" key="1">
    <source>
        <dbReference type="ARBA" id="ARBA00000085"/>
    </source>
</evidence>
<evidence type="ECO:0000256" key="3">
    <source>
        <dbReference type="ARBA" id="ARBA00022553"/>
    </source>
</evidence>
<organism evidence="8 9">
    <name type="scientific">Okeania hirsuta</name>
    <dbReference type="NCBI Taxonomy" id="1458930"/>
    <lineage>
        <taxon>Bacteria</taxon>
        <taxon>Bacillati</taxon>
        <taxon>Cyanobacteriota</taxon>
        <taxon>Cyanophyceae</taxon>
        <taxon>Oscillatoriophycideae</taxon>
        <taxon>Oscillatoriales</taxon>
        <taxon>Microcoleaceae</taxon>
        <taxon>Okeania</taxon>
    </lineage>
</organism>
<dbReference type="PROSITE" id="PS50113">
    <property type="entry name" value="PAC"/>
    <property type="match status" value="1"/>
</dbReference>
<dbReference type="NCBIfam" id="TIGR00229">
    <property type="entry name" value="sensory_box"/>
    <property type="match status" value="1"/>
</dbReference>
<evidence type="ECO:0000313" key="8">
    <source>
        <dbReference type="EMBL" id="RQH17209.1"/>
    </source>
</evidence>
<dbReference type="GO" id="GO:0004673">
    <property type="term" value="F:protein histidine kinase activity"/>
    <property type="evidence" value="ECO:0007669"/>
    <property type="project" value="UniProtKB-EC"/>
</dbReference>
<feature type="domain" description="PAS" evidence="6">
    <location>
        <begin position="40"/>
        <end position="110"/>
    </location>
</feature>
<feature type="domain" description="PAC" evidence="7">
    <location>
        <begin position="114"/>
        <end position="166"/>
    </location>
</feature>
<dbReference type="PANTHER" id="PTHR43304:SF1">
    <property type="entry name" value="PAC DOMAIN-CONTAINING PROTEIN"/>
    <property type="match status" value="1"/>
</dbReference>
<reference evidence="8 9" key="1">
    <citation type="journal article" date="2018" name="ACS Chem. Biol.">
        <title>Ketoreductase domain dysfunction expands chemodiversity: malyngamide biosynthesis in the cyanobacterium Okeania hirsuta.</title>
        <authorList>
            <person name="Moss N.A."/>
            <person name="Leao T."/>
            <person name="Rankin M."/>
            <person name="McCullough T.M."/>
            <person name="Qu P."/>
            <person name="Korobeynikov A."/>
            <person name="Smith J.L."/>
            <person name="Gerwick L."/>
            <person name="Gerwick W.H."/>
        </authorList>
    </citation>
    <scope>NUCLEOTIDE SEQUENCE [LARGE SCALE GENOMIC DNA]</scope>
    <source>
        <strain evidence="8 9">PAB10Feb10-1</strain>
    </source>
</reference>
<keyword evidence="4" id="KW-0808">Transferase</keyword>
<evidence type="ECO:0000256" key="4">
    <source>
        <dbReference type="ARBA" id="ARBA00022679"/>
    </source>
</evidence>